<dbReference type="RefSeq" id="XP_001738569.1">
    <property type="nucleotide sequence ID" value="XM_001738517.1"/>
</dbReference>
<keyword evidence="6" id="KW-1185">Reference proteome</keyword>
<dbReference type="eggNOG" id="KOG0027">
    <property type="taxonomic scope" value="Eukaryota"/>
</dbReference>
<keyword evidence="5" id="KW-0560">Oxidoreductase</keyword>
<dbReference type="GO" id="GO:0005509">
    <property type="term" value="F:calcium ion binding"/>
    <property type="evidence" value="ECO:0007669"/>
    <property type="project" value="InterPro"/>
</dbReference>
<dbReference type="PANTHER" id="PTHR23050">
    <property type="entry name" value="CALCIUM BINDING PROTEIN"/>
    <property type="match status" value="1"/>
</dbReference>
<sequence length="387" mass="45437">MTEEELRQVFDIFAFEGTDYITTVSLKRVMTTLGEKLTNEEINAMIKEVDTDKDGKISFEEFKRNITLSLDEYYKLKSSEEQMRDKEKNEEEMKIKCLKAEEEIKTLKQEILQLQENNEKKELELATQKVQFERIKSENEKTKQEKVLLETKLEYMNRDLMTLKKQYNEINDEIIGLALVGGEDLNTIQLSEIKRISLEKEERKKPRQPTKERKKEIKKKTVIEDDETDTIEDITLKTMREHSEEKKVDLEETEELSTSVLFKNPQKCVFDVNYNLVIDVMKKIMEQGKNVARIKGFPSILAVDVFKEYTRLKGINIYDGIKGEKERKNHLRYNVGSFNKCLKKLEDARVKKGFPETIRVVTSCYVYIQCIGDQFKIKPNSTNSLSN</sequence>
<dbReference type="OrthoDB" id="29571at2759"/>
<evidence type="ECO:0000313" key="5">
    <source>
        <dbReference type="EMBL" id="EDR25115.1"/>
    </source>
</evidence>
<dbReference type="SMART" id="SM00054">
    <property type="entry name" value="EFh"/>
    <property type="match status" value="2"/>
</dbReference>
<proteinExistence type="predicted"/>
<evidence type="ECO:0000259" key="4">
    <source>
        <dbReference type="PROSITE" id="PS50222"/>
    </source>
</evidence>
<dbReference type="Pfam" id="PF13499">
    <property type="entry name" value="EF-hand_7"/>
    <property type="match status" value="1"/>
</dbReference>
<dbReference type="VEuPathDB" id="AmoebaDB:EDI_110670"/>
<dbReference type="EMBL" id="DS549661">
    <property type="protein sequence ID" value="EDR25115.1"/>
    <property type="molecule type" value="Genomic_DNA"/>
</dbReference>
<dbReference type="Gene3D" id="1.10.238.10">
    <property type="entry name" value="EF-hand"/>
    <property type="match status" value="1"/>
</dbReference>
<keyword evidence="2" id="KW-0106">Calcium</keyword>
<protein>
    <submittedName>
        <fullName evidence="5">Calmodulin, putative</fullName>
        <ecNumber evidence="5">1.3.1.74</ecNumber>
    </submittedName>
</protein>
<feature type="domain" description="EF-hand" evidence="4">
    <location>
        <begin position="37"/>
        <end position="72"/>
    </location>
</feature>
<evidence type="ECO:0000256" key="2">
    <source>
        <dbReference type="ARBA" id="ARBA00022837"/>
    </source>
</evidence>
<keyword evidence="1" id="KW-0677">Repeat</keyword>
<evidence type="ECO:0000256" key="3">
    <source>
        <dbReference type="SAM" id="Coils"/>
    </source>
</evidence>
<dbReference type="InterPro" id="IPR050145">
    <property type="entry name" value="Centrin_CML-like"/>
</dbReference>
<dbReference type="PROSITE" id="PS00018">
    <property type="entry name" value="EF_HAND_1"/>
    <property type="match status" value="1"/>
</dbReference>
<dbReference type="Proteomes" id="UP000008076">
    <property type="component" value="Unassembled WGS sequence"/>
</dbReference>
<dbReference type="OMA" id="ETKLEYM"/>
<dbReference type="GO" id="GO:0032440">
    <property type="term" value="F:2-alkenal reductase [NAD(P)H] activity"/>
    <property type="evidence" value="ECO:0007669"/>
    <property type="project" value="UniProtKB-EC"/>
</dbReference>
<gene>
    <name evidence="5" type="ORF">EDI_110670</name>
</gene>
<accession>B0EK47</accession>
<dbReference type="EC" id="1.3.1.74" evidence="5"/>
<reference evidence="6" key="1">
    <citation type="submission" date="2007-12" db="EMBL/GenBank/DDBJ databases">
        <title>Annotation of Entamoeba dispar SAW760.</title>
        <authorList>
            <person name="Lorenzi H."/>
            <person name="Inman J."/>
            <person name="Schobel S."/>
            <person name="Amedeo P."/>
            <person name="Caler E."/>
        </authorList>
    </citation>
    <scope>NUCLEOTIDE SEQUENCE [LARGE SCALE GENOMIC DNA]</scope>
    <source>
        <strain evidence="6">ATCC PRA-260 / SAW760</strain>
    </source>
</reference>
<feature type="coiled-coil region" evidence="3">
    <location>
        <begin position="76"/>
        <end position="173"/>
    </location>
</feature>
<dbReference type="GeneID" id="5883656"/>
<dbReference type="InterPro" id="IPR002048">
    <property type="entry name" value="EF_hand_dom"/>
</dbReference>
<dbReference type="PROSITE" id="PS50222">
    <property type="entry name" value="EF_HAND_2"/>
    <property type="match status" value="2"/>
</dbReference>
<feature type="domain" description="EF-hand" evidence="4">
    <location>
        <begin position="1"/>
        <end position="36"/>
    </location>
</feature>
<dbReference type="FunFam" id="1.10.238.10:FF:000003">
    <property type="entry name" value="Calmodulin A"/>
    <property type="match status" value="1"/>
</dbReference>
<organism evidence="6">
    <name type="scientific">Entamoeba dispar (strain ATCC PRA-260 / SAW760)</name>
    <dbReference type="NCBI Taxonomy" id="370354"/>
    <lineage>
        <taxon>Eukaryota</taxon>
        <taxon>Amoebozoa</taxon>
        <taxon>Evosea</taxon>
        <taxon>Archamoebae</taxon>
        <taxon>Mastigamoebida</taxon>
        <taxon>Entamoebidae</taxon>
        <taxon>Entamoeba</taxon>
    </lineage>
</organism>
<dbReference type="AlphaFoldDB" id="B0EK47"/>
<name>B0EK47_ENTDS</name>
<dbReference type="KEGG" id="edi:EDI_110670"/>
<evidence type="ECO:0000256" key="1">
    <source>
        <dbReference type="ARBA" id="ARBA00022737"/>
    </source>
</evidence>
<dbReference type="InterPro" id="IPR018247">
    <property type="entry name" value="EF_Hand_1_Ca_BS"/>
</dbReference>
<dbReference type="InterPro" id="IPR011992">
    <property type="entry name" value="EF-hand-dom_pair"/>
</dbReference>
<keyword evidence="3" id="KW-0175">Coiled coil</keyword>
<evidence type="ECO:0000313" key="6">
    <source>
        <dbReference type="Proteomes" id="UP000008076"/>
    </source>
</evidence>
<dbReference type="SUPFAM" id="SSF47473">
    <property type="entry name" value="EF-hand"/>
    <property type="match status" value="1"/>
</dbReference>
<dbReference type="CDD" id="cd00051">
    <property type="entry name" value="EFh"/>
    <property type="match status" value="1"/>
</dbReference>